<proteinExistence type="predicted"/>
<evidence type="ECO:0000256" key="1">
    <source>
        <dbReference type="SAM" id="Coils"/>
    </source>
</evidence>
<keyword evidence="4" id="KW-1185">Reference proteome</keyword>
<reference evidence="3" key="2">
    <citation type="submission" date="2023-06" db="EMBL/GenBank/DDBJ databases">
        <authorList>
            <consortium name="Lawrence Berkeley National Laboratory"/>
            <person name="Haridas S."/>
            <person name="Hensen N."/>
            <person name="Bonometti L."/>
            <person name="Westerberg I."/>
            <person name="Brannstrom I.O."/>
            <person name="Guillou S."/>
            <person name="Cros-Aarteil S."/>
            <person name="Calhoun S."/>
            <person name="Kuo A."/>
            <person name="Mondo S."/>
            <person name="Pangilinan J."/>
            <person name="Riley R."/>
            <person name="Labutti K."/>
            <person name="Andreopoulos B."/>
            <person name="Lipzen A."/>
            <person name="Chen C."/>
            <person name="Yanf M."/>
            <person name="Daum C."/>
            <person name="Ng V."/>
            <person name="Clum A."/>
            <person name="Steindorff A."/>
            <person name="Ohm R."/>
            <person name="Martin F."/>
            <person name="Silar P."/>
            <person name="Natvig D."/>
            <person name="Lalanne C."/>
            <person name="Gautier V."/>
            <person name="Ament-Velasquez S.L."/>
            <person name="Kruys A."/>
            <person name="Hutchinson M.I."/>
            <person name="Powell A.J."/>
            <person name="Barry K."/>
            <person name="Miller A.N."/>
            <person name="Grigoriev I.V."/>
            <person name="Debuchy R."/>
            <person name="Gladieux P."/>
            <person name="Thoren M.H."/>
            <person name="Johannesson H."/>
        </authorList>
    </citation>
    <scope>NUCLEOTIDE SEQUENCE</scope>
    <source>
        <strain evidence="3">CBS 955.72</strain>
    </source>
</reference>
<feature type="coiled-coil region" evidence="1">
    <location>
        <begin position="224"/>
        <end position="251"/>
    </location>
</feature>
<dbReference type="AlphaFoldDB" id="A0AAJ0MA29"/>
<reference evidence="3" key="1">
    <citation type="journal article" date="2023" name="Mol. Phylogenet. Evol.">
        <title>Genome-scale phylogeny and comparative genomics of the fungal order Sordariales.</title>
        <authorList>
            <person name="Hensen N."/>
            <person name="Bonometti L."/>
            <person name="Westerberg I."/>
            <person name="Brannstrom I.O."/>
            <person name="Guillou S."/>
            <person name="Cros-Aarteil S."/>
            <person name="Calhoun S."/>
            <person name="Haridas S."/>
            <person name="Kuo A."/>
            <person name="Mondo S."/>
            <person name="Pangilinan J."/>
            <person name="Riley R."/>
            <person name="LaButti K."/>
            <person name="Andreopoulos B."/>
            <person name="Lipzen A."/>
            <person name="Chen C."/>
            <person name="Yan M."/>
            <person name="Daum C."/>
            <person name="Ng V."/>
            <person name="Clum A."/>
            <person name="Steindorff A."/>
            <person name="Ohm R.A."/>
            <person name="Martin F."/>
            <person name="Silar P."/>
            <person name="Natvig D.O."/>
            <person name="Lalanne C."/>
            <person name="Gautier V."/>
            <person name="Ament-Velasquez S.L."/>
            <person name="Kruys A."/>
            <person name="Hutchinson M.I."/>
            <person name="Powell A.J."/>
            <person name="Barry K."/>
            <person name="Miller A.N."/>
            <person name="Grigoriev I.V."/>
            <person name="Debuchy R."/>
            <person name="Gladieux P."/>
            <person name="Hiltunen Thoren M."/>
            <person name="Johannesson H."/>
        </authorList>
    </citation>
    <scope>NUCLEOTIDE SEQUENCE</scope>
    <source>
        <strain evidence="3">CBS 955.72</strain>
    </source>
</reference>
<name>A0AAJ0MA29_9PEZI</name>
<evidence type="ECO:0000313" key="4">
    <source>
        <dbReference type="Proteomes" id="UP001275084"/>
    </source>
</evidence>
<feature type="compositionally biased region" description="Basic and acidic residues" evidence="2">
    <location>
        <begin position="1"/>
        <end position="13"/>
    </location>
</feature>
<dbReference type="EMBL" id="JAUIQD010000006">
    <property type="protein sequence ID" value="KAK3345841.1"/>
    <property type="molecule type" value="Genomic_DNA"/>
</dbReference>
<protein>
    <submittedName>
        <fullName evidence="3">Uncharacterized protein</fullName>
    </submittedName>
</protein>
<feature type="region of interest" description="Disordered" evidence="2">
    <location>
        <begin position="1"/>
        <end position="33"/>
    </location>
</feature>
<sequence>MDNEPMTKPHEESAPEPTTPLSPANPEGPITDNDRAHVHSIVKASLGRQLNRYFSDQSGRRGKRYIDFLLDHAVGMFIEGGTQADLSTLEASKERMRYVLGKVEDVYDVLFDAHSCIKICALNERDWNLIVAKAHNALDAFSKVGGGPATQPLHKQELVMRAKLLDMRALRDWCEELSVPVANRGRYGKISLDWRNVMPVLVGGEETAELEYKGRELLRCIWEIQDLAREVEHQTEEVQKQTEELQEMTKSALREGP</sequence>
<evidence type="ECO:0000256" key="2">
    <source>
        <dbReference type="SAM" id="MobiDB-lite"/>
    </source>
</evidence>
<dbReference type="Proteomes" id="UP001275084">
    <property type="component" value="Unassembled WGS sequence"/>
</dbReference>
<accession>A0AAJ0MA29</accession>
<evidence type="ECO:0000313" key="3">
    <source>
        <dbReference type="EMBL" id="KAK3345841.1"/>
    </source>
</evidence>
<organism evidence="3 4">
    <name type="scientific">Lasiosphaeria hispida</name>
    <dbReference type="NCBI Taxonomy" id="260671"/>
    <lineage>
        <taxon>Eukaryota</taxon>
        <taxon>Fungi</taxon>
        <taxon>Dikarya</taxon>
        <taxon>Ascomycota</taxon>
        <taxon>Pezizomycotina</taxon>
        <taxon>Sordariomycetes</taxon>
        <taxon>Sordariomycetidae</taxon>
        <taxon>Sordariales</taxon>
        <taxon>Lasiosphaeriaceae</taxon>
        <taxon>Lasiosphaeria</taxon>
    </lineage>
</organism>
<comment type="caution">
    <text evidence="3">The sequence shown here is derived from an EMBL/GenBank/DDBJ whole genome shotgun (WGS) entry which is preliminary data.</text>
</comment>
<keyword evidence="1" id="KW-0175">Coiled coil</keyword>
<gene>
    <name evidence="3" type="ORF">B0T25DRAFT_520390</name>
</gene>